<dbReference type="InterPro" id="IPR001920">
    <property type="entry name" value="Asp/Glu_race"/>
</dbReference>
<dbReference type="GO" id="GO:0009252">
    <property type="term" value="P:peptidoglycan biosynthetic process"/>
    <property type="evidence" value="ECO:0007669"/>
    <property type="project" value="UniProtKB-UniRule"/>
</dbReference>
<gene>
    <name evidence="8" type="primary">murI</name>
    <name evidence="9" type="ORF">FC89_GL002070</name>
</gene>
<dbReference type="GO" id="GO:0008881">
    <property type="term" value="F:glutamate racemase activity"/>
    <property type="evidence" value="ECO:0007669"/>
    <property type="project" value="UniProtKB-UniRule"/>
</dbReference>
<dbReference type="InterPro" id="IPR015942">
    <property type="entry name" value="Asp/Glu/hydantoin_racemase"/>
</dbReference>
<keyword evidence="4 8" id="KW-0573">Peptidoglycan synthesis</keyword>
<accession>A0A0R1VY20</accession>
<dbReference type="Pfam" id="PF01177">
    <property type="entry name" value="Asp_Glu_race"/>
    <property type="match status" value="1"/>
</dbReference>
<dbReference type="GO" id="GO:0071555">
    <property type="term" value="P:cell wall organization"/>
    <property type="evidence" value="ECO:0007669"/>
    <property type="project" value="UniProtKB-KW"/>
</dbReference>
<proteinExistence type="inferred from homology"/>
<feature type="active site" description="Proton donor/acceptor" evidence="8">
    <location>
        <position position="192"/>
    </location>
</feature>
<dbReference type="EC" id="5.1.1.3" evidence="2 8"/>
<keyword evidence="10" id="KW-1185">Reference proteome</keyword>
<evidence type="ECO:0000313" key="10">
    <source>
        <dbReference type="Proteomes" id="UP000051451"/>
    </source>
</evidence>
<dbReference type="STRING" id="1423750.FC89_GL002070"/>
<comment type="similarity">
    <text evidence="8">Belongs to the aspartate/glutamate racemases family.</text>
</comment>
<evidence type="ECO:0000256" key="2">
    <source>
        <dbReference type="ARBA" id="ARBA00013090"/>
    </source>
</evidence>
<dbReference type="HAMAP" id="MF_00258">
    <property type="entry name" value="Glu_racemase"/>
    <property type="match status" value="1"/>
</dbReference>
<evidence type="ECO:0000256" key="4">
    <source>
        <dbReference type="ARBA" id="ARBA00022984"/>
    </source>
</evidence>
<evidence type="ECO:0000256" key="7">
    <source>
        <dbReference type="ARBA" id="ARBA00070053"/>
    </source>
</evidence>
<sequence length="266" mass="29305">MKEVEKMATAETTRPIGVFDSGVGGISVLKELYRLLPHEDYIFYGDSANAPYGTRTTADVRNLSFAVVEKLMKQNIKALVIACNTATSAAVNQIRERYPNLPVVGLEPAVKPAIERYPQQRIAVMATELTLREEKFQKQLNRYQGAAKLISVPAPDLVEFVERGELDSVALNAYLTRLLAPLKPVSAVVLGCTHFPFARPVIRKIVGSKPWIIDGGPGAARELQRLLETAALLNSQNTAGQVKFYNSDPDPIKIELSQKLFEAVID</sequence>
<feature type="binding site" evidence="8">
    <location>
        <begin position="52"/>
        <end position="53"/>
    </location>
    <ligand>
        <name>substrate</name>
    </ligand>
</feature>
<dbReference type="PANTHER" id="PTHR21198">
    <property type="entry name" value="GLUTAMATE RACEMASE"/>
    <property type="match status" value="1"/>
</dbReference>
<evidence type="ECO:0000256" key="5">
    <source>
        <dbReference type="ARBA" id="ARBA00023235"/>
    </source>
</evidence>
<keyword evidence="3 8" id="KW-0133">Cell shape</keyword>
<comment type="caution">
    <text evidence="9">The sequence shown here is derived from an EMBL/GenBank/DDBJ whole genome shotgun (WGS) entry which is preliminary data.</text>
</comment>
<dbReference type="GO" id="GO:0008360">
    <property type="term" value="P:regulation of cell shape"/>
    <property type="evidence" value="ECO:0007669"/>
    <property type="project" value="UniProtKB-KW"/>
</dbReference>
<dbReference type="InterPro" id="IPR018187">
    <property type="entry name" value="Asp/Glu_racemase_AS_1"/>
</dbReference>
<feature type="binding site" evidence="8">
    <location>
        <begin position="193"/>
        <end position="194"/>
    </location>
    <ligand>
        <name>substrate</name>
    </ligand>
</feature>
<dbReference type="FunFam" id="3.40.50.1860:FF:000002">
    <property type="entry name" value="Glutamate racemase"/>
    <property type="match status" value="1"/>
</dbReference>
<comment type="pathway">
    <text evidence="8">Cell wall biogenesis; peptidoglycan biosynthesis.</text>
</comment>
<comment type="catalytic activity">
    <reaction evidence="1 8">
        <text>L-glutamate = D-glutamate</text>
        <dbReference type="Rhea" id="RHEA:12813"/>
        <dbReference type="ChEBI" id="CHEBI:29985"/>
        <dbReference type="ChEBI" id="CHEBI:29986"/>
        <dbReference type="EC" id="5.1.1.3"/>
    </reaction>
</comment>
<evidence type="ECO:0000256" key="3">
    <source>
        <dbReference type="ARBA" id="ARBA00022960"/>
    </source>
</evidence>
<evidence type="ECO:0000256" key="1">
    <source>
        <dbReference type="ARBA" id="ARBA00001602"/>
    </source>
</evidence>
<dbReference type="UniPathway" id="UPA00219"/>
<reference evidence="9 10" key="1">
    <citation type="journal article" date="2015" name="Genome Announc.">
        <title>Expanding the biotechnology potential of lactobacilli through comparative genomics of 213 strains and associated genera.</title>
        <authorList>
            <person name="Sun Z."/>
            <person name="Harris H.M."/>
            <person name="McCann A."/>
            <person name="Guo C."/>
            <person name="Argimon S."/>
            <person name="Zhang W."/>
            <person name="Yang X."/>
            <person name="Jeffery I.B."/>
            <person name="Cooney J.C."/>
            <person name="Kagawa T.F."/>
            <person name="Liu W."/>
            <person name="Song Y."/>
            <person name="Salvetti E."/>
            <person name="Wrobel A."/>
            <person name="Rasinkangas P."/>
            <person name="Parkhill J."/>
            <person name="Rea M.C."/>
            <person name="O'Sullivan O."/>
            <person name="Ritari J."/>
            <person name="Douillard F.P."/>
            <person name="Paul Ross R."/>
            <person name="Yang R."/>
            <person name="Briner A.E."/>
            <person name="Felis G.E."/>
            <person name="de Vos W.M."/>
            <person name="Barrangou R."/>
            <person name="Klaenhammer T.R."/>
            <person name="Caufield P.W."/>
            <person name="Cui Y."/>
            <person name="Zhang H."/>
            <person name="O'Toole P.W."/>
        </authorList>
    </citation>
    <scope>NUCLEOTIDE SEQUENCE [LARGE SCALE GENOMIC DNA]</scope>
    <source>
        <strain evidence="9 10">DSM 18630</strain>
    </source>
</reference>
<keyword evidence="5 8" id="KW-0413">Isomerase</keyword>
<dbReference type="PANTHER" id="PTHR21198:SF3">
    <property type="entry name" value="GLUTAMATE RACEMASE"/>
    <property type="match status" value="1"/>
</dbReference>
<dbReference type="InterPro" id="IPR004391">
    <property type="entry name" value="Glu_race"/>
</dbReference>
<dbReference type="PROSITE" id="PS00923">
    <property type="entry name" value="ASP_GLU_RACEMASE_1"/>
    <property type="match status" value="1"/>
</dbReference>
<feature type="binding site" evidence="8">
    <location>
        <begin position="84"/>
        <end position="85"/>
    </location>
    <ligand>
        <name>substrate</name>
    </ligand>
</feature>
<feature type="active site" description="Proton donor/acceptor" evidence="8">
    <location>
        <position position="83"/>
    </location>
</feature>
<comment type="function">
    <text evidence="8">Provides the (R)-glutamate required for cell wall biosynthesis.</text>
</comment>
<dbReference type="Proteomes" id="UP000051451">
    <property type="component" value="Unassembled WGS sequence"/>
</dbReference>
<dbReference type="Gene3D" id="3.40.50.1860">
    <property type="match status" value="2"/>
</dbReference>
<protein>
    <recommendedName>
        <fullName evidence="7 8">Glutamate racemase</fullName>
        <ecNumber evidence="2 8">5.1.1.3</ecNumber>
    </recommendedName>
</protein>
<dbReference type="SUPFAM" id="SSF53681">
    <property type="entry name" value="Aspartate/glutamate racemase"/>
    <property type="match status" value="2"/>
</dbReference>
<dbReference type="GO" id="GO:0042802">
    <property type="term" value="F:identical protein binding"/>
    <property type="evidence" value="ECO:0007669"/>
    <property type="project" value="UniProtKB-ARBA"/>
</dbReference>
<dbReference type="NCBIfam" id="TIGR00067">
    <property type="entry name" value="glut_race"/>
    <property type="match status" value="1"/>
</dbReference>
<dbReference type="EMBL" id="AZGB01000003">
    <property type="protein sequence ID" value="KRM07961.1"/>
    <property type="molecule type" value="Genomic_DNA"/>
</dbReference>
<evidence type="ECO:0000256" key="8">
    <source>
        <dbReference type="HAMAP-Rule" id="MF_00258"/>
    </source>
</evidence>
<dbReference type="AlphaFoldDB" id="A0A0R1VY20"/>
<feature type="binding site" evidence="8">
    <location>
        <begin position="20"/>
        <end position="21"/>
    </location>
    <ligand>
        <name>substrate</name>
    </ligand>
</feature>
<evidence type="ECO:0000256" key="6">
    <source>
        <dbReference type="ARBA" id="ARBA00023316"/>
    </source>
</evidence>
<evidence type="ECO:0000313" key="9">
    <source>
        <dbReference type="EMBL" id="KRM07961.1"/>
    </source>
</evidence>
<keyword evidence="6 8" id="KW-0961">Cell wall biogenesis/degradation</keyword>
<name>A0A0R1VY20_9LACO</name>
<organism evidence="9 10">
    <name type="scientific">Liquorilactobacillus ghanensis DSM 18630</name>
    <dbReference type="NCBI Taxonomy" id="1423750"/>
    <lineage>
        <taxon>Bacteria</taxon>
        <taxon>Bacillati</taxon>
        <taxon>Bacillota</taxon>
        <taxon>Bacilli</taxon>
        <taxon>Lactobacillales</taxon>
        <taxon>Lactobacillaceae</taxon>
        <taxon>Liquorilactobacillus</taxon>
    </lineage>
</organism>
<dbReference type="PATRIC" id="fig|1423750.3.peg.2111"/>